<reference evidence="5 6" key="1">
    <citation type="submission" date="2018-01" db="EMBL/GenBank/DDBJ databases">
        <title>Whole genome sequencing of Histamine producing bacteria.</title>
        <authorList>
            <person name="Butler K."/>
        </authorList>
    </citation>
    <scope>NUCLEOTIDE SEQUENCE [LARGE SCALE GENOMIC DNA]</scope>
    <source>
        <strain evidence="5 6">A2-1</strain>
    </source>
</reference>
<dbReference type="FunFam" id="1.10.10.10:FF:000001">
    <property type="entry name" value="LysR family transcriptional regulator"/>
    <property type="match status" value="1"/>
</dbReference>
<dbReference type="NCBIfam" id="NF008722">
    <property type="entry name" value="PRK11716.1"/>
    <property type="match status" value="1"/>
</dbReference>
<evidence type="ECO:0000313" key="6">
    <source>
        <dbReference type="Proteomes" id="UP000241440"/>
    </source>
</evidence>
<dbReference type="InterPro" id="IPR036390">
    <property type="entry name" value="WH_DNA-bd_sf"/>
</dbReference>
<dbReference type="PANTHER" id="PTHR30126">
    <property type="entry name" value="HTH-TYPE TRANSCRIPTIONAL REGULATOR"/>
    <property type="match status" value="1"/>
</dbReference>
<dbReference type="Pfam" id="PF00126">
    <property type="entry name" value="HTH_1"/>
    <property type="match status" value="1"/>
</dbReference>
<dbReference type="PROSITE" id="PS50931">
    <property type="entry name" value="HTH_LYSR"/>
    <property type="match status" value="1"/>
</dbReference>
<evidence type="ECO:0000256" key="1">
    <source>
        <dbReference type="ARBA" id="ARBA00009437"/>
    </source>
</evidence>
<dbReference type="AlphaFoldDB" id="A0A2T3Q1Z1"/>
<evidence type="ECO:0000256" key="2">
    <source>
        <dbReference type="ARBA" id="ARBA00023015"/>
    </source>
</evidence>
<keyword evidence="3" id="KW-0238">DNA-binding</keyword>
<comment type="caution">
    <text evidence="5">The sequence shown here is derived from an EMBL/GenBank/DDBJ whole genome shotgun (WGS) entry which is preliminary data.</text>
</comment>
<evidence type="ECO:0000313" key="5">
    <source>
        <dbReference type="EMBL" id="PSX01881.1"/>
    </source>
</evidence>
<evidence type="ECO:0000256" key="4">
    <source>
        <dbReference type="ARBA" id="ARBA00023163"/>
    </source>
</evidence>
<dbReference type="Pfam" id="PF03466">
    <property type="entry name" value="LysR_substrate"/>
    <property type="match status" value="1"/>
</dbReference>
<dbReference type="Gene3D" id="1.10.10.10">
    <property type="entry name" value="Winged helix-like DNA-binding domain superfamily/Winged helix DNA-binding domain"/>
    <property type="match status" value="1"/>
</dbReference>
<dbReference type="GO" id="GO:0003700">
    <property type="term" value="F:DNA-binding transcription factor activity"/>
    <property type="evidence" value="ECO:0007669"/>
    <property type="project" value="InterPro"/>
</dbReference>
<evidence type="ECO:0000256" key="3">
    <source>
        <dbReference type="ARBA" id="ARBA00023125"/>
    </source>
</evidence>
<protein>
    <submittedName>
        <fullName evidence="5">HTH-type transcriptional activator IlvY</fullName>
    </submittedName>
</protein>
<dbReference type="PANTHER" id="PTHR30126:SF81">
    <property type="entry name" value="HTH-TYPE TRANSCRIPTIONAL REGULATOR ILVY"/>
    <property type="match status" value="1"/>
</dbReference>
<dbReference type="InterPro" id="IPR036388">
    <property type="entry name" value="WH-like_DNA-bd_sf"/>
</dbReference>
<organism evidence="5 6">
    <name type="scientific">Photobacterium angustum</name>
    <dbReference type="NCBI Taxonomy" id="661"/>
    <lineage>
        <taxon>Bacteria</taxon>
        <taxon>Pseudomonadati</taxon>
        <taxon>Pseudomonadota</taxon>
        <taxon>Gammaproteobacteria</taxon>
        <taxon>Vibrionales</taxon>
        <taxon>Vibrionaceae</taxon>
        <taxon>Photobacterium</taxon>
    </lineage>
</organism>
<dbReference type="InterPro" id="IPR000847">
    <property type="entry name" value="LysR_HTH_N"/>
</dbReference>
<dbReference type="SUPFAM" id="SSF46785">
    <property type="entry name" value="Winged helix' DNA-binding domain"/>
    <property type="match status" value="1"/>
</dbReference>
<keyword evidence="4" id="KW-0804">Transcription</keyword>
<name>A0A2T3Q1Z1_PHOAN</name>
<dbReference type="GeneID" id="61231679"/>
<keyword evidence="2" id="KW-0805">Transcription regulation</keyword>
<dbReference type="InterPro" id="IPR037404">
    <property type="entry name" value="IlvY_PBP2"/>
</dbReference>
<sequence length="316" mass="35349">MRKVLYSQQLIANYATWMMNIKNLQLFLHLCESHNFSQTAQAMHISPSALSRVIQRLEEELGQTLFMRDNRSVELTLAGKKLLPVASLIVSNWFELKSELQEDHSQLQGKLTLFCSVTASYSHLPNILNKFRVIYPHIEIQLQTGDPALAIEKVLSGDVDIAIAAKPDILPSKLTYIEVDQIQMSLIGPLISSPTLQKSLNHDPDWKSLSFILPESGPARTRADKWFKKKKITPSIYAQISGHEAIVSMVALGCGVGIAPDVVINNSPVSDKVQRFNTESIEPMSLGLCCKQSREQEPLLHALLQLFSDSYVDNLL</sequence>
<dbReference type="RefSeq" id="WP_080890329.1">
    <property type="nucleotide sequence ID" value="NZ_JZSO01000044.1"/>
</dbReference>
<accession>A0A2T3Q1Z1</accession>
<dbReference type="Gene3D" id="3.40.190.10">
    <property type="entry name" value="Periplasmic binding protein-like II"/>
    <property type="match status" value="2"/>
</dbReference>
<dbReference type="Proteomes" id="UP000241440">
    <property type="component" value="Unassembled WGS sequence"/>
</dbReference>
<dbReference type="EMBL" id="PYOY01000020">
    <property type="protein sequence ID" value="PSX01881.1"/>
    <property type="molecule type" value="Genomic_DNA"/>
</dbReference>
<comment type="similarity">
    <text evidence="1">Belongs to the LysR transcriptional regulatory family.</text>
</comment>
<dbReference type="CDD" id="cd08430">
    <property type="entry name" value="PBP2_IlvY"/>
    <property type="match status" value="1"/>
</dbReference>
<dbReference type="GO" id="GO:0000976">
    <property type="term" value="F:transcription cis-regulatory region binding"/>
    <property type="evidence" value="ECO:0007669"/>
    <property type="project" value="TreeGrafter"/>
</dbReference>
<gene>
    <name evidence="5" type="ORF">C0W41_21480</name>
</gene>
<dbReference type="SUPFAM" id="SSF53850">
    <property type="entry name" value="Periplasmic binding protein-like II"/>
    <property type="match status" value="1"/>
</dbReference>
<dbReference type="PRINTS" id="PR00039">
    <property type="entry name" value="HTHLYSR"/>
</dbReference>
<proteinExistence type="inferred from homology"/>
<dbReference type="InterPro" id="IPR005119">
    <property type="entry name" value="LysR_subst-bd"/>
</dbReference>